<sequence length="210" mass="23236">MANGPRQPQQHTLAANHDAKQLLTYIKEQKVRVPETVIKFIKNTEATTEVFLTDLLGSSLQKTVEDAVIKATLNLKKDIHAIRTNTKNQSPSGRVRSFAEAIHHTPPPSHYQSNHGSNSSQGATPSELSRDRKIMVKLGDAAGIKRFRALTPANIRRKAQQARDKAYISTLDQPTLSAIQFIAAHQLKSDNLSLSLRSAKEAEVAHLHQN</sequence>
<dbReference type="RefSeq" id="XP_043130888.1">
    <property type="nucleotide sequence ID" value="XM_043274953.1"/>
</dbReference>
<dbReference type="AlphaFoldDB" id="A0A9P3C506"/>
<evidence type="ECO:0000256" key="1">
    <source>
        <dbReference type="SAM" id="MobiDB-lite"/>
    </source>
</evidence>
<feature type="compositionally biased region" description="Polar residues" evidence="1">
    <location>
        <begin position="110"/>
        <end position="127"/>
    </location>
</feature>
<accession>A0A9P3C506</accession>
<dbReference type="Proteomes" id="UP000710440">
    <property type="component" value="Unassembled WGS sequence"/>
</dbReference>
<protein>
    <submittedName>
        <fullName evidence="2">Uncharacterized protein</fullName>
    </submittedName>
</protein>
<comment type="caution">
    <text evidence="2">The sequence shown here is derived from an EMBL/GenBank/DDBJ whole genome shotgun (WGS) entry which is preliminary data.</text>
</comment>
<dbReference type="GeneID" id="66931351"/>
<evidence type="ECO:0000313" key="3">
    <source>
        <dbReference type="Proteomes" id="UP000710440"/>
    </source>
</evidence>
<name>A0A9P3C506_ASPVI</name>
<keyword evidence="3" id="KW-1185">Reference proteome</keyword>
<evidence type="ECO:0000313" key="2">
    <source>
        <dbReference type="EMBL" id="GIK07702.1"/>
    </source>
</evidence>
<dbReference type="EMBL" id="BOPL01000015">
    <property type="protein sequence ID" value="GIK07702.1"/>
    <property type="molecule type" value="Genomic_DNA"/>
</dbReference>
<organism evidence="2 3">
    <name type="scientific">Aspergillus viridinutans</name>
    <dbReference type="NCBI Taxonomy" id="75553"/>
    <lineage>
        <taxon>Eukaryota</taxon>
        <taxon>Fungi</taxon>
        <taxon>Dikarya</taxon>
        <taxon>Ascomycota</taxon>
        <taxon>Pezizomycotina</taxon>
        <taxon>Eurotiomycetes</taxon>
        <taxon>Eurotiomycetidae</taxon>
        <taxon>Eurotiales</taxon>
        <taxon>Aspergillaceae</taxon>
        <taxon>Aspergillus</taxon>
        <taxon>Aspergillus subgen. Fumigati</taxon>
    </lineage>
</organism>
<gene>
    <name evidence="2" type="ORF">Aspvir_003369</name>
</gene>
<feature type="region of interest" description="Disordered" evidence="1">
    <location>
        <begin position="103"/>
        <end position="128"/>
    </location>
</feature>
<reference evidence="2 3" key="1">
    <citation type="submission" date="2021-02" db="EMBL/GenBank/DDBJ databases">
        <title>Pan-genome distribution and transcriptional activeness of fungal secondary metabolism genes in Aspergillus section Fumigati.</title>
        <authorList>
            <person name="Takahashi H."/>
            <person name="Umemura M."/>
            <person name="Ninomiya A."/>
            <person name="Kusuya Y."/>
            <person name="Urayama S."/>
            <person name="Shimizu M."/>
            <person name="Watanabe A."/>
            <person name="Kamei K."/>
            <person name="Yaguchi T."/>
            <person name="Hagiwara D."/>
        </authorList>
    </citation>
    <scope>NUCLEOTIDE SEQUENCE [LARGE SCALE GENOMIC DNA]</scope>
    <source>
        <strain evidence="2 3">IFM 47045</strain>
    </source>
</reference>
<dbReference type="OrthoDB" id="4507328at2759"/>
<proteinExistence type="predicted"/>